<evidence type="ECO:0000313" key="2">
    <source>
        <dbReference type="Proteomes" id="UP001060170"/>
    </source>
</evidence>
<reference evidence="2" key="2">
    <citation type="journal article" date="2018" name="Mol. Plant Microbe Interact.">
        <title>Genome sequence resources for the wheat stripe rust pathogen (Puccinia striiformis f. sp. tritici) and the barley stripe rust pathogen (Puccinia striiformis f. sp. hordei).</title>
        <authorList>
            <person name="Xia C."/>
            <person name="Wang M."/>
            <person name="Yin C."/>
            <person name="Cornejo O.E."/>
            <person name="Hulbert S.H."/>
            <person name="Chen X."/>
        </authorList>
    </citation>
    <scope>NUCLEOTIDE SEQUENCE [LARGE SCALE GENOMIC DNA]</scope>
    <source>
        <strain evidence="2">93-210</strain>
    </source>
</reference>
<dbReference type="Proteomes" id="UP001060170">
    <property type="component" value="Chromosome 4"/>
</dbReference>
<sequence length="66" mass="7406">MAASLPRVPTTAIIHQRIYQPSIQNATILRRHYQGNNVGTLALARRTVKKATQVADARDQQRLQPT</sequence>
<reference evidence="1 2" key="3">
    <citation type="journal article" date="2022" name="Microbiol. Spectr.">
        <title>Folding features and dynamics of 3D genome architecture in plant fungal pathogens.</title>
        <authorList>
            <person name="Xia C."/>
        </authorList>
    </citation>
    <scope>NUCLEOTIDE SEQUENCE [LARGE SCALE GENOMIC DNA]</scope>
    <source>
        <strain evidence="1 2">93-210</strain>
    </source>
</reference>
<keyword evidence="2" id="KW-1185">Reference proteome</keyword>
<comment type="caution">
    <text evidence="1">The sequence shown here is derived from an EMBL/GenBank/DDBJ whole genome shotgun (WGS) entry which is preliminary data.</text>
</comment>
<protein>
    <submittedName>
        <fullName evidence="1">Uncharacterized protein</fullName>
    </submittedName>
</protein>
<gene>
    <name evidence="1" type="ORF">MJO28_004562</name>
</gene>
<organism evidence="1 2">
    <name type="scientific">Puccinia striiformis f. sp. tritici</name>
    <dbReference type="NCBI Taxonomy" id="168172"/>
    <lineage>
        <taxon>Eukaryota</taxon>
        <taxon>Fungi</taxon>
        <taxon>Dikarya</taxon>
        <taxon>Basidiomycota</taxon>
        <taxon>Pucciniomycotina</taxon>
        <taxon>Pucciniomycetes</taxon>
        <taxon>Pucciniales</taxon>
        <taxon>Pucciniaceae</taxon>
        <taxon>Puccinia</taxon>
    </lineage>
</organism>
<evidence type="ECO:0000313" key="1">
    <source>
        <dbReference type="EMBL" id="KAI7957467.1"/>
    </source>
</evidence>
<dbReference type="EMBL" id="CM045868">
    <property type="protein sequence ID" value="KAI7957467.1"/>
    <property type="molecule type" value="Genomic_DNA"/>
</dbReference>
<name>A0ACC0EPE8_9BASI</name>
<reference evidence="2" key="1">
    <citation type="journal article" date="2018" name="BMC Genomics">
        <title>Genomic insights into host adaptation between the wheat stripe rust pathogen (Puccinia striiformis f. sp. tritici) and the barley stripe rust pathogen (Puccinia striiformis f. sp. hordei).</title>
        <authorList>
            <person name="Xia C."/>
            <person name="Wang M."/>
            <person name="Yin C."/>
            <person name="Cornejo O.E."/>
            <person name="Hulbert S.H."/>
            <person name="Chen X."/>
        </authorList>
    </citation>
    <scope>NUCLEOTIDE SEQUENCE [LARGE SCALE GENOMIC DNA]</scope>
    <source>
        <strain evidence="2">93-210</strain>
    </source>
</reference>
<accession>A0ACC0EPE8</accession>
<proteinExistence type="predicted"/>